<reference evidence="1" key="1">
    <citation type="submission" date="2023-07" db="EMBL/GenBank/DDBJ databases">
        <title>Sorghum-associated microbial communities from plants grown in Nebraska, USA.</title>
        <authorList>
            <person name="Schachtman D."/>
        </authorList>
    </citation>
    <scope>NUCLEOTIDE SEQUENCE</scope>
    <source>
        <strain evidence="1">DS1280</strain>
    </source>
</reference>
<evidence type="ECO:0000313" key="1">
    <source>
        <dbReference type="EMBL" id="MDR6441337.1"/>
    </source>
</evidence>
<keyword evidence="2" id="KW-1185">Reference proteome</keyword>
<sequence length="895" mass="103923">MKKYVVLVIGISFIFPIPLAKSQSILKEYKKFEISDTSSEIINAINLDLEQTTNKDFMALRNEEQIKYPLKSKNDVDNYISSFNRSLRNTKKEIEMQELMWKAENELRKYGLNVISNYALSMTSKHLSNFLVPAIQQGHELYIDHEFQKQLEKNNAKVDKIIVDLANILYTKGIDLTKANDEEAFNNLFALAHKRIPSLNRDDYVVFNKELTKRAYDFIKKNRDNIELLNVKVDSYRKSSKQLNMQITEFQKEITDEVTGQLSNVGKSIVELTKNQNEVFKTLDEIQQRIVINNNRIMELEYDMRSLNYSNNLLKVKQEEHSRLIAQNSFQIDILSGYTFQNLNTKQKIEGIDNGNFDNIFSDEQKLKLRKELEEIRTKETIISVASDIEQYSSAVYGGLVNSGILKGKDAERVGKFMGAVSILSGAARVYAGDVSGLTSIVSGIGNFSGKQKVSAEMQMLQRMMAVMNERFDRIDEHLVKIETKIDALSDTTLNMYKTMSLSFQFTFDQMDRIIWKADVLNKKATLLLYQDYQKCKEVVESWDQMKITLNSYSDYKKRYIQECEQCLKSLSNFPSNNAYFTVASNESLKDEKEIEFEIKDIYIPTKDLFYTFYTKDINKAVYSLMFPFNSTADTNKPFYYLSALDDLEVKDQSKVLDELLNYHMINEFTDFSIRFSNYFLIKGGNVDFQPLRIGDFIKDSNKKVNNYLVQKRFLKLLNITRSAIIQQSLLAGHLLLDPIYSSLFGYSTDKKSIELAIKVLNNNKLLATNFSTYLIRNNIKMGNSLQIKKMMDDAITNDNSLRDLNLLIEVNDIRFSSDKVNRKLYITFQRNAQNINLPVADWLTIVENRMINTEGIYPLIETRQKISNKLIDLMLPKNFEEQSKEKFKYYFHAN</sequence>
<dbReference type="EMBL" id="JAVDRG010000002">
    <property type="protein sequence ID" value="MDR6441337.1"/>
    <property type="molecule type" value="Genomic_DNA"/>
</dbReference>
<protein>
    <submittedName>
        <fullName evidence="1">Uncharacterized protein</fullName>
    </submittedName>
</protein>
<proteinExistence type="predicted"/>
<name>A0ACC6IUM8_9FLAO</name>
<accession>A0ACC6IUM8</accession>
<comment type="caution">
    <text evidence="1">The sequence shown here is derived from an EMBL/GenBank/DDBJ whole genome shotgun (WGS) entry which is preliminary data.</text>
</comment>
<organism evidence="1 2">
    <name type="scientific">Chryseobacterium bernardetii</name>
    <dbReference type="NCBI Taxonomy" id="1241978"/>
    <lineage>
        <taxon>Bacteria</taxon>
        <taxon>Pseudomonadati</taxon>
        <taxon>Bacteroidota</taxon>
        <taxon>Flavobacteriia</taxon>
        <taxon>Flavobacteriales</taxon>
        <taxon>Weeksellaceae</taxon>
        <taxon>Chryseobacterium group</taxon>
        <taxon>Chryseobacterium</taxon>
    </lineage>
</organism>
<gene>
    <name evidence="1" type="ORF">J2795_002037</name>
</gene>
<evidence type="ECO:0000313" key="2">
    <source>
        <dbReference type="Proteomes" id="UP001184376"/>
    </source>
</evidence>
<dbReference type="Proteomes" id="UP001184376">
    <property type="component" value="Unassembled WGS sequence"/>
</dbReference>